<comment type="catalytic activity">
    <reaction evidence="13">
        <text>ATP + H2O = ADP + phosphate + H(+)</text>
        <dbReference type="Rhea" id="RHEA:13065"/>
        <dbReference type="ChEBI" id="CHEBI:15377"/>
        <dbReference type="ChEBI" id="CHEBI:15378"/>
        <dbReference type="ChEBI" id="CHEBI:30616"/>
        <dbReference type="ChEBI" id="CHEBI:43474"/>
        <dbReference type="ChEBI" id="CHEBI:456216"/>
        <dbReference type="EC" id="5.6.2.4"/>
    </reaction>
</comment>
<dbReference type="Pfam" id="PF13361">
    <property type="entry name" value="UvrD_C"/>
    <property type="match status" value="1"/>
</dbReference>
<dbReference type="PROSITE" id="PS51217">
    <property type="entry name" value="UVRD_HELICASE_CTER"/>
    <property type="match status" value="1"/>
</dbReference>
<evidence type="ECO:0000256" key="6">
    <source>
        <dbReference type="ARBA" id="ARBA00022839"/>
    </source>
</evidence>
<organism evidence="17 18">
    <name type="scientific">Prevotella pallens</name>
    <dbReference type="NCBI Taxonomy" id="60133"/>
    <lineage>
        <taxon>Bacteria</taxon>
        <taxon>Pseudomonadati</taxon>
        <taxon>Bacteroidota</taxon>
        <taxon>Bacteroidia</taxon>
        <taxon>Bacteroidales</taxon>
        <taxon>Prevotellaceae</taxon>
        <taxon>Prevotella</taxon>
    </lineage>
</organism>
<evidence type="ECO:0000256" key="11">
    <source>
        <dbReference type="ARBA" id="ARBA00034617"/>
    </source>
</evidence>
<evidence type="ECO:0000313" key="18">
    <source>
        <dbReference type="Proteomes" id="UP000249852"/>
    </source>
</evidence>
<dbReference type="InterPro" id="IPR014016">
    <property type="entry name" value="UvrD-like_ATP-bd"/>
</dbReference>
<protein>
    <recommendedName>
        <fullName evidence="12">DNA 3'-5' helicase</fullName>
        <ecNumber evidence="12">5.6.2.4</ecNumber>
    </recommendedName>
</protein>
<evidence type="ECO:0000256" key="13">
    <source>
        <dbReference type="ARBA" id="ARBA00048988"/>
    </source>
</evidence>
<reference evidence="17 18" key="1">
    <citation type="submission" date="2018-06" db="EMBL/GenBank/DDBJ databases">
        <title>Genomic Encyclopedia of Archaeal and Bacterial Type Strains, Phase II (KMG-II): from individual species to whole genera.</title>
        <authorList>
            <person name="Goeker M."/>
        </authorList>
    </citation>
    <scope>NUCLEOTIDE SEQUENCE [LARGE SCALE GENOMIC DNA]</scope>
    <source>
        <strain evidence="17 18">DSM 18710</strain>
    </source>
</reference>
<keyword evidence="3" id="KW-0227">DNA damage</keyword>
<evidence type="ECO:0000259" key="15">
    <source>
        <dbReference type="PROSITE" id="PS51198"/>
    </source>
</evidence>
<dbReference type="EMBL" id="QLTQ01000011">
    <property type="protein sequence ID" value="RAS45406.1"/>
    <property type="molecule type" value="Genomic_DNA"/>
</dbReference>
<dbReference type="Pfam" id="PF00580">
    <property type="entry name" value="UvrD-helicase"/>
    <property type="match status" value="1"/>
</dbReference>
<evidence type="ECO:0000256" key="1">
    <source>
        <dbReference type="ARBA" id="ARBA00022722"/>
    </source>
</evidence>
<dbReference type="Gene3D" id="3.90.320.10">
    <property type="match status" value="1"/>
</dbReference>
<comment type="caution">
    <text evidence="17">The sequence shown here is derived from an EMBL/GenBank/DDBJ whole genome shotgun (WGS) entry which is preliminary data.</text>
</comment>
<dbReference type="Gene3D" id="3.40.50.300">
    <property type="entry name" value="P-loop containing nucleotide triphosphate hydrolases"/>
    <property type="match status" value="3"/>
</dbReference>
<dbReference type="RefSeq" id="WP_006045922.1">
    <property type="nucleotide sequence ID" value="NZ_QLTQ01000011.1"/>
</dbReference>
<gene>
    <name evidence="17" type="ORF">BC673_11124</name>
</gene>
<evidence type="ECO:0000256" key="9">
    <source>
        <dbReference type="ARBA" id="ARBA00023204"/>
    </source>
</evidence>
<keyword evidence="5 14" id="KW-0347">Helicase</keyword>
<proteinExistence type="predicted"/>
<evidence type="ECO:0000256" key="7">
    <source>
        <dbReference type="ARBA" id="ARBA00022840"/>
    </source>
</evidence>
<evidence type="ECO:0000256" key="5">
    <source>
        <dbReference type="ARBA" id="ARBA00022806"/>
    </source>
</evidence>
<evidence type="ECO:0000259" key="16">
    <source>
        <dbReference type="PROSITE" id="PS51217"/>
    </source>
</evidence>
<evidence type="ECO:0000256" key="4">
    <source>
        <dbReference type="ARBA" id="ARBA00022801"/>
    </source>
</evidence>
<dbReference type="Gene3D" id="1.10.3170.10">
    <property type="entry name" value="Recbcd, chain B, domain 2"/>
    <property type="match status" value="1"/>
</dbReference>
<feature type="binding site" evidence="14">
    <location>
        <begin position="10"/>
        <end position="17"/>
    </location>
    <ligand>
        <name>ATP</name>
        <dbReference type="ChEBI" id="CHEBI:30616"/>
    </ligand>
</feature>
<sequence length="1114" mass="127907">MEEHLTVYRASAGSGKTFTLAVEYISLLVKDPENYQHILAVTFTNKATQEMKMRILSQLYGIANSLQSSQQYFNKVKEKTNMPDAVIRNNARAALTLLIHRYNNFRILTIDAFFQQVLRNLAHELGQTANLRVDLNNEEITEKAVDQMIESLEKGQPVLQWISTYINNSIEDDNGWNIIGKIKTFGTNIFKDFYKAHEANLKEQLSNADDFKVYETTLRKRRNDIRKTFNSKARSILNEIKNANLDIPSNYRSGLYKYLTDSAIAPLTNKPLKAGVLKANESPQNWTSSKCAKADKQQIQTLAAEVLSAQLSELIAYNNDNWNEFQSIQLTLSHLSELRLLHAIADAVDNLTKDTNRFMLSNTQALLKELIADSDTPFIFERIGARLKHVMIDEFQDTSTIQWQNFQVLLANCMAQELSQNLIVGDIKQSVYRWRQGDWGILNNIEKSFAHQKIRLETLDYNYRSEKRIIDFNNAFWEQCVANTTKEVAQDDAEKAKIVQKAYEDVAQKTHKTTENGFVKISLYPSKSMKEAVLEELIETIKELFNNGYGGKNQSKIAILVRSKSNIQDIVNALLQSFGNEINIVSDEAFRLDASLSVNIIVSAMHLLTHPDDVLTRGKLVKLYNQEVLKKPLTDTDLLVSINENNNIDTKNIDKKERRKLATEQQMAKLNSQLPPEYVANRELLLGLPIVDLVDKLFMLFGLDQLEGQSSYICTLYDTLNDFLKDHTADIDDFINEWENSLSSKTIQSDEIEGIRIMTIHKSKGLEFDNVIIPFCNWEMEKKGTLWCETKNKPAPYNKLPLLPIDFSRDKLIGTVFEDDYKEEHFQNIVDNLNLLYVAFTRASKNLFVFGLRQGKTTLDNIAKGTPPGNRSYAIELALRQVSEQLQGSSLSFPDDIGSEIHFEYGTLVPETHEKEHAAADNPFLIKPDKHIVSIATYPQAATFKQSNKSIEFVKGEDVDPSDRTRYIKIGNVLHQLFSTIYTTADIPARLNELEQQGIIYNDEITSAQLRTRIEDAITNPQVQEWFSKRWQLYNECTILEYNKDTNEMEEHRPDRVMTDGKEFVVVDFKFGKEREEYKKQVQQYMEILIRMGHKKVSGYLWYVVKNNVVEVNI</sequence>
<dbReference type="PROSITE" id="PS51198">
    <property type="entry name" value="UVRD_HELICASE_ATP_BIND"/>
    <property type="match status" value="1"/>
</dbReference>
<evidence type="ECO:0000313" key="17">
    <source>
        <dbReference type="EMBL" id="RAS45406.1"/>
    </source>
</evidence>
<dbReference type="InterPro" id="IPR011604">
    <property type="entry name" value="PDDEXK-like_dom_sf"/>
</dbReference>
<keyword evidence="1" id="KW-0540">Nuclease</keyword>
<keyword evidence="8" id="KW-0238">DNA-binding</keyword>
<evidence type="ECO:0000256" key="12">
    <source>
        <dbReference type="ARBA" id="ARBA00034808"/>
    </source>
</evidence>
<dbReference type="InterPro" id="IPR027417">
    <property type="entry name" value="P-loop_NTPase"/>
</dbReference>
<dbReference type="Proteomes" id="UP000249852">
    <property type="component" value="Unassembled WGS sequence"/>
</dbReference>
<dbReference type="SUPFAM" id="SSF52540">
    <property type="entry name" value="P-loop containing nucleoside triphosphate hydrolases"/>
    <property type="match status" value="1"/>
</dbReference>
<keyword evidence="7 14" id="KW-0067">ATP-binding</keyword>
<comment type="catalytic activity">
    <reaction evidence="11">
        <text>Couples ATP hydrolysis with the unwinding of duplex DNA by translocating in the 3'-5' direction.</text>
        <dbReference type="EC" id="5.6.2.4"/>
    </reaction>
</comment>
<dbReference type="EC" id="5.6.2.4" evidence="12"/>
<keyword evidence="9" id="KW-0234">DNA repair</keyword>
<keyword evidence="6" id="KW-0269">Exonuclease</keyword>
<keyword evidence="18" id="KW-1185">Reference proteome</keyword>
<dbReference type="PANTHER" id="PTHR11070:SF67">
    <property type="entry name" value="DNA 3'-5' HELICASE"/>
    <property type="match status" value="1"/>
</dbReference>
<evidence type="ECO:0000256" key="10">
    <source>
        <dbReference type="ARBA" id="ARBA00023235"/>
    </source>
</evidence>
<feature type="domain" description="UvrD-like helicase ATP-binding" evidence="15">
    <location>
        <begin position="1"/>
        <end position="466"/>
    </location>
</feature>
<evidence type="ECO:0000256" key="8">
    <source>
        <dbReference type="ARBA" id="ARBA00023125"/>
    </source>
</evidence>
<keyword evidence="4 14" id="KW-0378">Hydrolase</keyword>
<accession>A0ABX9DRI0</accession>
<dbReference type="InterPro" id="IPR000212">
    <property type="entry name" value="DNA_helicase_UvrD/REP"/>
</dbReference>
<keyword evidence="10" id="KW-0413">Isomerase</keyword>
<evidence type="ECO:0000256" key="2">
    <source>
        <dbReference type="ARBA" id="ARBA00022741"/>
    </source>
</evidence>
<dbReference type="PANTHER" id="PTHR11070">
    <property type="entry name" value="UVRD / RECB / PCRA DNA HELICASE FAMILY MEMBER"/>
    <property type="match status" value="1"/>
</dbReference>
<evidence type="ECO:0000256" key="14">
    <source>
        <dbReference type="PROSITE-ProRule" id="PRU00560"/>
    </source>
</evidence>
<keyword evidence="2 14" id="KW-0547">Nucleotide-binding</keyword>
<dbReference type="InterPro" id="IPR014017">
    <property type="entry name" value="DNA_helicase_UvrD-like_C"/>
</dbReference>
<feature type="domain" description="UvrD-like helicase C-terminal" evidence="16">
    <location>
        <begin position="490"/>
        <end position="765"/>
    </location>
</feature>
<name>A0ABX9DRI0_9BACT</name>
<evidence type="ECO:0000256" key="3">
    <source>
        <dbReference type="ARBA" id="ARBA00022763"/>
    </source>
</evidence>